<evidence type="ECO:0000259" key="4">
    <source>
        <dbReference type="Pfam" id="PF13529"/>
    </source>
</evidence>
<dbReference type="SMART" id="SM00028">
    <property type="entry name" value="TPR"/>
    <property type="match status" value="2"/>
</dbReference>
<dbReference type="SMR" id="F0JC17"/>
<dbReference type="Proteomes" id="UP000007845">
    <property type="component" value="Chromosome"/>
</dbReference>
<sequence>MAVACLLLLFLTTGCSLYGGVMPPSPTGAPLTRVLDVPFYPQEDYQCGPAALAMAMTWSGLPVTPDDLTAQVYTPSQKGSIQPDMITAARRNGRMAYVIHGADRLSAEIAGGNPVVVLQNLGLSWYPVWHYAVVVGLDRDADEILLNSGLTRNRRTPWRVFENTWGPDFWGLLVLPPSRLPVTAKETEWLNGAVGLERARQWAAAEEAYAAAAARWPRSHDAWIGLGNARYSLGNAEGAAKAFRRATEVKPDSGIAFNNLAFVLDELGRRDEALQAAQKAVSLGGPQIETFRQTLSDIEN</sequence>
<evidence type="ECO:0000313" key="5">
    <source>
        <dbReference type="EMBL" id="EGB15590.1"/>
    </source>
</evidence>
<dbReference type="HOGENOM" id="CLU_069114_0_0_7"/>
<accession>F0JC17</accession>
<protein>
    <submittedName>
        <fullName evidence="5">Tetratricopeptide TPR_1 repeat-containing protein</fullName>
    </submittedName>
</protein>
<evidence type="ECO:0000256" key="1">
    <source>
        <dbReference type="ARBA" id="ARBA00022737"/>
    </source>
</evidence>
<keyword evidence="6" id="KW-1185">Reference proteome</keyword>
<keyword evidence="2 3" id="KW-0802">TPR repeat</keyword>
<feature type="repeat" description="TPR" evidence="3">
    <location>
        <begin position="220"/>
        <end position="253"/>
    </location>
</feature>
<gene>
    <name evidence="5" type="ORF">DND132_2387</name>
</gene>
<dbReference type="InterPro" id="IPR039563">
    <property type="entry name" value="Peptidase_C39_single_dom"/>
</dbReference>
<dbReference type="KEGG" id="ddn:DND132_2387"/>
<dbReference type="CDD" id="cd02549">
    <property type="entry name" value="Peptidase_C39A"/>
    <property type="match status" value="1"/>
</dbReference>
<dbReference type="Pfam" id="PF13181">
    <property type="entry name" value="TPR_8"/>
    <property type="match status" value="1"/>
</dbReference>
<organism evidence="5 6">
    <name type="scientific">Pseudodesulfovibrio mercurii</name>
    <dbReference type="NCBI Taxonomy" id="641491"/>
    <lineage>
        <taxon>Bacteria</taxon>
        <taxon>Pseudomonadati</taxon>
        <taxon>Thermodesulfobacteriota</taxon>
        <taxon>Desulfovibrionia</taxon>
        <taxon>Desulfovibrionales</taxon>
        <taxon>Desulfovibrionaceae</taxon>
    </lineage>
</organism>
<dbReference type="Pfam" id="PF13432">
    <property type="entry name" value="TPR_16"/>
    <property type="match status" value="1"/>
</dbReference>
<reference evidence="5 6" key="1">
    <citation type="journal article" date="2011" name="J. Bacteriol.">
        <title>Genome sequence of the mercury-methylating strain Desulfovibrio desulfuricans ND132.</title>
        <authorList>
            <person name="Brown S.D."/>
            <person name="Gilmour C.C."/>
            <person name="Kucken A.M."/>
            <person name="Wall J.D."/>
            <person name="Elias D.A."/>
            <person name="Brandt C.C."/>
            <person name="Podar M."/>
            <person name="Chertkov O."/>
            <person name="Held B."/>
            <person name="Bruce D.C."/>
            <person name="Detter J.C."/>
            <person name="Tapia R."/>
            <person name="Han C.S."/>
            <person name="Goodwin L.A."/>
            <person name="Cheng J.F."/>
            <person name="Pitluck S."/>
            <person name="Woyke T."/>
            <person name="Mikhailova N."/>
            <person name="Ivanova N.N."/>
            <person name="Han J."/>
            <person name="Lucas S."/>
            <person name="Lapidus A.L."/>
            <person name="Land M.L."/>
            <person name="Hauser L.J."/>
            <person name="Palumbo A.V."/>
        </authorList>
    </citation>
    <scope>NUCLEOTIDE SEQUENCE [LARGE SCALE GENOMIC DNA]</scope>
    <source>
        <strain evidence="5 6">ND132</strain>
    </source>
</reference>
<dbReference type="eggNOG" id="COG0457">
    <property type="taxonomic scope" value="Bacteria"/>
</dbReference>
<dbReference type="STRING" id="641491.DND132_2387"/>
<dbReference type="Gene3D" id="3.90.70.10">
    <property type="entry name" value="Cysteine proteinases"/>
    <property type="match status" value="1"/>
</dbReference>
<proteinExistence type="predicted"/>
<dbReference type="InterPro" id="IPR019734">
    <property type="entry name" value="TPR_rpt"/>
</dbReference>
<dbReference type="Pfam" id="PF13529">
    <property type="entry name" value="Peptidase_C39_2"/>
    <property type="match status" value="1"/>
</dbReference>
<dbReference type="PANTHER" id="PTHR44858:SF1">
    <property type="entry name" value="UDP-N-ACETYLGLUCOSAMINE--PEPTIDE N-ACETYLGLUCOSAMINYLTRANSFERASE SPINDLY-RELATED"/>
    <property type="match status" value="1"/>
</dbReference>
<dbReference type="SUPFAM" id="SSF48452">
    <property type="entry name" value="TPR-like"/>
    <property type="match status" value="1"/>
</dbReference>
<dbReference type="RefSeq" id="WP_014323016.1">
    <property type="nucleotide sequence ID" value="NC_016803.1"/>
</dbReference>
<evidence type="ECO:0000313" key="6">
    <source>
        <dbReference type="Proteomes" id="UP000007845"/>
    </source>
</evidence>
<dbReference type="PROSITE" id="PS50005">
    <property type="entry name" value="TPR"/>
    <property type="match status" value="1"/>
</dbReference>
<dbReference type="GO" id="GO:0046813">
    <property type="term" value="P:receptor-mediated virion attachment to host cell"/>
    <property type="evidence" value="ECO:0007669"/>
    <property type="project" value="TreeGrafter"/>
</dbReference>
<keyword evidence="1" id="KW-0677">Repeat</keyword>
<dbReference type="Gene3D" id="1.25.40.10">
    <property type="entry name" value="Tetratricopeptide repeat domain"/>
    <property type="match status" value="1"/>
</dbReference>
<evidence type="ECO:0000256" key="2">
    <source>
        <dbReference type="ARBA" id="ARBA00022803"/>
    </source>
</evidence>
<dbReference type="EMBL" id="CP003220">
    <property type="protein sequence ID" value="EGB15590.1"/>
    <property type="molecule type" value="Genomic_DNA"/>
</dbReference>
<feature type="domain" description="Peptidase C39-like" evidence="4">
    <location>
        <begin position="35"/>
        <end position="147"/>
    </location>
</feature>
<dbReference type="AlphaFoldDB" id="F0JC17"/>
<dbReference type="PANTHER" id="PTHR44858">
    <property type="entry name" value="TETRATRICOPEPTIDE REPEAT PROTEIN 6"/>
    <property type="match status" value="1"/>
</dbReference>
<dbReference type="InterPro" id="IPR039564">
    <property type="entry name" value="Peptidase_C39-like"/>
</dbReference>
<dbReference type="InterPro" id="IPR050498">
    <property type="entry name" value="Ycf3"/>
</dbReference>
<evidence type="ECO:0000256" key="3">
    <source>
        <dbReference type="PROSITE-ProRule" id="PRU00339"/>
    </source>
</evidence>
<dbReference type="NCBIfam" id="NF033920">
    <property type="entry name" value="C39_PA2778_fam"/>
    <property type="match status" value="1"/>
</dbReference>
<dbReference type="GO" id="GO:0009279">
    <property type="term" value="C:cell outer membrane"/>
    <property type="evidence" value="ECO:0007669"/>
    <property type="project" value="TreeGrafter"/>
</dbReference>
<name>F0JC17_9BACT</name>
<dbReference type="InterPro" id="IPR011990">
    <property type="entry name" value="TPR-like_helical_dom_sf"/>
</dbReference>